<dbReference type="AlphaFoldDB" id="A0A177ASG9"/>
<feature type="domain" description="C2H2-type" evidence="12">
    <location>
        <begin position="190"/>
        <end position="217"/>
    </location>
</feature>
<feature type="domain" description="C2H2-type" evidence="12">
    <location>
        <begin position="246"/>
        <end position="273"/>
    </location>
</feature>
<dbReference type="InterPro" id="IPR050331">
    <property type="entry name" value="Zinc_finger"/>
</dbReference>
<comment type="caution">
    <text evidence="13">The sequence shown here is derived from an EMBL/GenBank/DDBJ whole genome shotgun (WGS) entry which is preliminary data.</text>
</comment>
<dbReference type="PANTHER" id="PTHR16515">
    <property type="entry name" value="PR DOMAIN ZINC FINGER PROTEIN"/>
    <property type="match status" value="1"/>
</dbReference>
<evidence type="ECO:0000256" key="4">
    <source>
        <dbReference type="ARBA" id="ARBA00022723"/>
    </source>
</evidence>
<gene>
    <name evidence="13" type="ORF">A3Q56_07519</name>
</gene>
<evidence type="ECO:0000256" key="1">
    <source>
        <dbReference type="ARBA" id="ARBA00003767"/>
    </source>
</evidence>
<dbReference type="OrthoDB" id="5062908at2759"/>
<evidence type="ECO:0000256" key="10">
    <source>
        <dbReference type="ARBA" id="ARBA00023242"/>
    </source>
</evidence>
<proteinExistence type="inferred from homology"/>
<keyword evidence="14" id="KW-1185">Reference proteome</keyword>
<sequence>MYNPYTYNINPPVQFASNKKSIHRQHTNFSINNILNLNIPYTSNFNLHQSPFDGLPRSNFHQINLENVFNQEPKSRAMFNSNDIYATLLSNAQSKLVKCNENYTNQTSWQHQNQMTKSYYTSKYTQHNYMMNLINAFCNLKNKDLYTKACPMKNSQANFKSLHSINRIIDGKFKYLSNMIKTSDLKKEKYTCPCCGKIFNAHYNLTRHLPVHTGERPFLCKICGKGFRQASTLCRHKIIHTSDKPHECKTCGKAFNRSSTLNTHQRIHDGIKPYVCEICGKDFHQKGNYKNHKLTHSTNKKFRCEVCSKEFHQIYNLNFHRYTHRKIKPFMCKLCDKGFCRNFDLKKHFRKYHPNQT</sequence>
<dbReference type="FunFam" id="3.30.160.60:FF:000251">
    <property type="entry name" value="FEZ family zinc finger 2"/>
    <property type="match status" value="1"/>
</dbReference>
<evidence type="ECO:0000313" key="13">
    <source>
        <dbReference type="EMBL" id="OAF64770.1"/>
    </source>
</evidence>
<dbReference type="PROSITE" id="PS00028">
    <property type="entry name" value="ZINC_FINGER_C2H2_1"/>
    <property type="match status" value="6"/>
</dbReference>
<evidence type="ECO:0000256" key="6">
    <source>
        <dbReference type="ARBA" id="ARBA00022771"/>
    </source>
</evidence>
<keyword evidence="8" id="KW-0805">Transcription regulation</keyword>
<feature type="domain" description="C2H2-type" evidence="12">
    <location>
        <begin position="302"/>
        <end position="329"/>
    </location>
</feature>
<reference evidence="13 14" key="1">
    <citation type="submission" date="2016-04" db="EMBL/GenBank/DDBJ databases">
        <title>The genome of Intoshia linei affirms orthonectids as highly simplified spiralians.</title>
        <authorList>
            <person name="Mikhailov K.V."/>
            <person name="Slusarev G.S."/>
            <person name="Nikitin M.A."/>
            <person name="Logacheva M.D."/>
            <person name="Penin A."/>
            <person name="Aleoshin V."/>
            <person name="Panchin Y.V."/>
        </authorList>
    </citation>
    <scope>NUCLEOTIDE SEQUENCE [LARGE SCALE GENOMIC DNA]</scope>
    <source>
        <strain evidence="13">Intl2013</strain>
        <tissue evidence="13">Whole animal</tissue>
    </source>
</reference>
<dbReference type="PROSITE" id="PS50157">
    <property type="entry name" value="ZINC_FINGER_C2H2_2"/>
    <property type="match status" value="6"/>
</dbReference>
<dbReference type="InterPro" id="IPR013087">
    <property type="entry name" value="Znf_C2H2_type"/>
</dbReference>
<evidence type="ECO:0000259" key="12">
    <source>
        <dbReference type="PROSITE" id="PS50157"/>
    </source>
</evidence>
<keyword evidence="6 11" id="KW-0863">Zinc-finger</keyword>
<keyword evidence="10" id="KW-0539">Nucleus</keyword>
<evidence type="ECO:0000256" key="2">
    <source>
        <dbReference type="ARBA" id="ARBA00004123"/>
    </source>
</evidence>
<organism evidence="13 14">
    <name type="scientific">Intoshia linei</name>
    <dbReference type="NCBI Taxonomy" id="1819745"/>
    <lineage>
        <taxon>Eukaryota</taxon>
        <taxon>Metazoa</taxon>
        <taxon>Spiralia</taxon>
        <taxon>Lophotrochozoa</taxon>
        <taxon>Mesozoa</taxon>
        <taxon>Orthonectida</taxon>
        <taxon>Rhopaluridae</taxon>
        <taxon>Intoshia</taxon>
    </lineage>
</organism>
<dbReference type="PANTHER" id="PTHR16515:SF35">
    <property type="entry name" value="FEZ FAMILY ZINC FINGER PROTEIN 2"/>
    <property type="match status" value="1"/>
</dbReference>
<dbReference type="Pfam" id="PF13912">
    <property type="entry name" value="zf-C2H2_6"/>
    <property type="match status" value="1"/>
</dbReference>
<evidence type="ECO:0000256" key="11">
    <source>
        <dbReference type="PROSITE-ProRule" id="PRU00042"/>
    </source>
</evidence>
<evidence type="ECO:0000256" key="5">
    <source>
        <dbReference type="ARBA" id="ARBA00022737"/>
    </source>
</evidence>
<evidence type="ECO:0000313" key="14">
    <source>
        <dbReference type="Proteomes" id="UP000078046"/>
    </source>
</evidence>
<evidence type="ECO:0000256" key="7">
    <source>
        <dbReference type="ARBA" id="ARBA00022833"/>
    </source>
</evidence>
<accession>A0A177ASG9</accession>
<dbReference type="Gene3D" id="3.30.160.60">
    <property type="entry name" value="Classic Zinc Finger"/>
    <property type="match status" value="5"/>
</dbReference>
<feature type="domain" description="C2H2-type" evidence="12">
    <location>
        <begin position="274"/>
        <end position="301"/>
    </location>
</feature>
<comment type="subcellular location">
    <subcellularLocation>
        <location evidence="2">Nucleus</location>
    </subcellularLocation>
</comment>
<dbReference type="FunFam" id="3.30.160.60:FF:000164">
    <property type="entry name" value="Fez family zinc finger protein 2"/>
    <property type="match status" value="1"/>
</dbReference>
<evidence type="ECO:0000256" key="9">
    <source>
        <dbReference type="ARBA" id="ARBA00023163"/>
    </source>
</evidence>
<feature type="domain" description="C2H2-type" evidence="12">
    <location>
        <begin position="218"/>
        <end position="245"/>
    </location>
</feature>
<dbReference type="GO" id="GO:0005634">
    <property type="term" value="C:nucleus"/>
    <property type="evidence" value="ECO:0007669"/>
    <property type="project" value="UniProtKB-SubCell"/>
</dbReference>
<feature type="domain" description="C2H2-type" evidence="12">
    <location>
        <begin position="330"/>
        <end position="357"/>
    </location>
</feature>
<dbReference type="EMBL" id="LWCA01001626">
    <property type="protein sequence ID" value="OAF64770.1"/>
    <property type="molecule type" value="Genomic_DNA"/>
</dbReference>
<dbReference type="GO" id="GO:0008270">
    <property type="term" value="F:zinc ion binding"/>
    <property type="evidence" value="ECO:0007669"/>
    <property type="project" value="UniProtKB-KW"/>
</dbReference>
<keyword evidence="9" id="KW-0804">Transcription</keyword>
<dbReference type="SUPFAM" id="SSF57667">
    <property type="entry name" value="beta-beta-alpha zinc fingers"/>
    <property type="match status" value="3"/>
</dbReference>
<dbReference type="Pfam" id="PF00096">
    <property type="entry name" value="zf-C2H2"/>
    <property type="match status" value="4"/>
</dbReference>
<feature type="non-terminal residue" evidence="13">
    <location>
        <position position="357"/>
    </location>
</feature>
<dbReference type="FunFam" id="3.30.160.60:FF:000051">
    <property type="entry name" value="zinc finger protein 585A"/>
    <property type="match status" value="1"/>
</dbReference>
<dbReference type="Proteomes" id="UP000078046">
    <property type="component" value="Unassembled WGS sequence"/>
</dbReference>
<dbReference type="InterPro" id="IPR036236">
    <property type="entry name" value="Znf_C2H2_sf"/>
</dbReference>
<keyword evidence="7" id="KW-0862">Zinc</keyword>
<keyword evidence="5" id="KW-0677">Repeat</keyword>
<dbReference type="FunFam" id="3.30.160.60:FF:002009">
    <property type="entry name" value="FEZ family zinc finger 2"/>
    <property type="match status" value="1"/>
</dbReference>
<evidence type="ECO:0000256" key="3">
    <source>
        <dbReference type="ARBA" id="ARBA00006991"/>
    </source>
</evidence>
<name>A0A177ASG9_9BILA</name>
<keyword evidence="4" id="KW-0479">Metal-binding</keyword>
<protein>
    <recommendedName>
        <fullName evidence="12">C2H2-type domain-containing protein</fullName>
    </recommendedName>
</protein>
<evidence type="ECO:0000256" key="8">
    <source>
        <dbReference type="ARBA" id="ARBA00023015"/>
    </source>
</evidence>
<dbReference type="SMART" id="SM00355">
    <property type="entry name" value="ZnF_C2H2"/>
    <property type="match status" value="6"/>
</dbReference>
<dbReference type="GO" id="GO:0010468">
    <property type="term" value="P:regulation of gene expression"/>
    <property type="evidence" value="ECO:0007669"/>
    <property type="project" value="TreeGrafter"/>
</dbReference>
<comment type="function">
    <text evidence="1">May be involved in transcriptional regulation.</text>
</comment>
<comment type="similarity">
    <text evidence="3">Belongs to the krueppel C2H2-type zinc-finger protein family.</text>
</comment>